<evidence type="ECO:0000256" key="7">
    <source>
        <dbReference type="PROSITE-ProRule" id="PRU00042"/>
    </source>
</evidence>
<evidence type="ECO:0000256" key="6">
    <source>
        <dbReference type="ARBA" id="ARBA00023242"/>
    </source>
</evidence>
<evidence type="ECO:0000256" key="4">
    <source>
        <dbReference type="ARBA" id="ARBA00022771"/>
    </source>
</evidence>
<dbReference type="PROSITE" id="PS00028">
    <property type="entry name" value="ZINC_FINGER_C2H2_1"/>
    <property type="match status" value="1"/>
</dbReference>
<keyword evidence="4 7" id="KW-0863">Zinc-finger</keyword>
<keyword evidence="11" id="KW-1185">Reference proteome</keyword>
<reference evidence="10 11" key="1">
    <citation type="submission" date="2024-01" db="EMBL/GenBank/DDBJ databases">
        <authorList>
            <person name="Allen C."/>
            <person name="Tagirdzhanova G."/>
        </authorList>
    </citation>
    <scope>NUCLEOTIDE SEQUENCE [LARGE SCALE GENOMIC DNA]</scope>
</reference>
<feature type="region of interest" description="Disordered" evidence="8">
    <location>
        <begin position="296"/>
        <end position="327"/>
    </location>
</feature>
<dbReference type="SMART" id="SM00355">
    <property type="entry name" value="ZnF_C2H2"/>
    <property type="match status" value="2"/>
</dbReference>
<evidence type="ECO:0000256" key="5">
    <source>
        <dbReference type="ARBA" id="ARBA00022833"/>
    </source>
</evidence>
<comment type="subcellular location">
    <subcellularLocation>
        <location evidence="1">Nucleus</location>
    </subcellularLocation>
</comment>
<name>A0ABP0BQQ9_9PEZI</name>
<proteinExistence type="predicted"/>
<feature type="domain" description="C2H2-type" evidence="9">
    <location>
        <begin position="43"/>
        <end position="71"/>
    </location>
</feature>
<dbReference type="CDD" id="cd12148">
    <property type="entry name" value="fungal_TF_MHR"/>
    <property type="match status" value="1"/>
</dbReference>
<dbReference type="Pfam" id="PF04082">
    <property type="entry name" value="Fungal_trans"/>
    <property type="match status" value="1"/>
</dbReference>
<dbReference type="SUPFAM" id="SSF57667">
    <property type="entry name" value="beta-beta-alpha zinc fingers"/>
    <property type="match status" value="1"/>
</dbReference>
<dbReference type="EMBL" id="CAWUHC010000035">
    <property type="protein sequence ID" value="CAK7221451.1"/>
    <property type="molecule type" value="Genomic_DNA"/>
</dbReference>
<dbReference type="InterPro" id="IPR051059">
    <property type="entry name" value="VerF-like"/>
</dbReference>
<evidence type="ECO:0000313" key="10">
    <source>
        <dbReference type="EMBL" id="CAK7221451.1"/>
    </source>
</evidence>
<dbReference type="InterPro" id="IPR007219">
    <property type="entry name" value="XnlR_reg_dom"/>
</dbReference>
<feature type="domain" description="C2H2-type" evidence="9">
    <location>
        <begin position="15"/>
        <end position="42"/>
    </location>
</feature>
<dbReference type="Pfam" id="PF00096">
    <property type="entry name" value="zf-C2H2"/>
    <property type="match status" value="1"/>
</dbReference>
<protein>
    <recommendedName>
        <fullName evidence="9">C2H2-type domain-containing protein</fullName>
    </recommendedName>
</protein>
<organism evidence="10 11">
    <name type="scientific">Sporothrix bragantina</name>
    <dbReference type="NCBI Taxonomy" id="671064"/>
    <lineage>
        <taxon>Eukaryota</taxon>
        <taxon>Fungi</taxon>
        <taxon>Dikarya</taxon>
        <taxon>Ascomycota</taxon>
        <taxon>Pezizomycotina</taxon>
        <taxon>Sordariomycetes</taxon>
        <taxon>Sordariomycetidae</taxon>
        <taxon>Ophiostomatales</taxon>
        <taxon>Ophiostomataceae</taxon>
        <taxon>Sporothrix</taxon>
    </lineage>
</organism>
<gene>
    <name evidence="10" type="ORF">SBRCBS47491_004530</name>
</gene>
<keyword evidence="3" id="KW-0677">Repeat</keyword>
<accession>A0ABP0BQQ9</accession>
<keyword evidence="6" id="KW-0539">Nucleus</keyword>
<feature type="compositionally biased region" description="Basic and acidic residues" evidence="8">
    <location>
        <begin position="308"/>
        <end position="321"/>
    </location>
</feature>
<keyword evidence="5" id="KW-0862">Zinc</keyword>
<dbReference type="PANTHER" id="PTHR40626">
    <property type="entry name" value="MIP31509P"/>
    <property type="match status" value="1"/>
</dbReference>
<evidence type="ECO:0000259" key="9">
    <source>
        <dbReference type="PROSITE" id="PS50157"/>
    </source>
</evidence>
<evidence type="ECO:0000256" key="2">
    <source>
        <dbReference type="ARBA" id="ARBA00022723"/>
    </source>
</evidence>
<dbReference type="PROSITE" id="PS50157">
    <property type="entry name" value="ZINC_FINGER_C2H2_2"/>
    <property type="match status" value="2"/>
</dbReference>
<evidence type="ECO:0000256" key="1">
    <source>
        <dbReference type="ARBA" id="ARBA00004123"/>
    </source>
</evidence>
<dbReference type="Proteomes" id="UP001642406">
    <property type="component" value="Unassembled WGS sequence"/>
</dbReference>
<comment type="caution">
    <text evidence="10">The sequence shown here is derived from an EMBL/GenBank/DDBJ whole genome shotgun (WGS) entry which is preliminary data.</text>
</comment>
<dbReference type="PANTHER" id="PTHR40626:SF13">
    <property type="entry name" value="RESPIRATION FACTOR 2-RELATED"/>
    <property type="match status" value="1"/>
</dbReference>
<dbReference type="InterPro" id="IPR013087">
    <property type="entry name" value="Znf_C2H2_type"/>
</dbReference>
<evidence type="ECO:0000256" key="8">
    <source>
        <dbReference type="SAM" id="MobiDB-lite"/>
    </source>
</evidence>
<dbReference type="InterPro" id="IPR036236">
    <property type="entry name" value="Znf_C2H2_sf"/>
</dbReference>
<dbReference type="Gene3D" id="3.30.160.60">
    <property type="entry name" value="Classic Zinc Finger"/>
    <property type="match status" value="1"/>
</dbReference>
<evidence type="ECO:0000256" key="3">
    <source>
        <dbReference type="ARBA" id="ARBA00022737"/>
    </source>
</evidence>
<sequence length="833" mass="92200">MIANNTPNTRKGEQHVCHICDKRFTRAEHVQRHVLAHENKKPFKCRICGSRYGRADVLGRHLKKCGVGSRARHPNARNGPASVPETTEIPRNQGDASLGCEEPQVNQTAAPALTSQNITDCVSVEMLQAEGPLSPPQSFQSARATQDRRDSCMIDPLLGGAPPISFQLDGQLHHSQDMNMLSTVRTSPPYNLATGSGAATASNITTTQQRALSPSPSLLHGAAFVADMTGTVGDANNGTDMENTFFSSIFLEDALLPDLSIPAMADDVLFNFGSVDPLVHQQSDINAAADRDLRKAARAAGTHPTPPLREDMTDLEKDRGASRVGGSGSRYSLRITTEDINTLEDNIMAADLFNMIEDFKMPTAASVLRAINAYITYFDPHTPIIHWPSFSIWESHPAVILAMIAIGARHLSEYASASRAYDVAVVLLAQHEVDASWCHEEQLNLWPVQATLLCAQFGAFSNDKARARRAQYQISLASTMLRHGHDAVSKLKMMPTIGWSTWVYLQTYSRLAAWATILFAVVLAYDSTMSCIIPSQAFDLPMPTERESWCARSSQEWTQLGGEDAAVKEAEIGLFTAVKMLLQAEVVPVRLTSFGLLTTIGAILSYICSHERLSSGLNEVFRSDFTIRMEQSLAIWEQLWRSHPLAEQIPSKLGDPLMSDCFSLLGSARYHLYVGKYLLGLKSLAVDPQSLFHPQQFQANAYVCKAVRYAAQSWLVRVKIGLAHLERTAALEFGGHTLVTGYEGALLLSWWLSLDAHQRRSYHEVVGPREQGLDDLFNEIFEFLAEQGVPFKDNPRCQVPLLFYRRLMCGAFWTYGVTMAENLDRFSQQVGRI</sequence>
<keyword evidence="2" id="KW-0479">Metal-binding</keyword>
<feature type="region of interest" description="Disordered" evidence="8">
    <location>
        <begin position="68"/>
        <end position="104"/>
    </location>
</feature>
<evidence type="ECO:0000313" key="11">
    <source>
        <dbReference type="Proteomes" id="UP001642406"/>
    </source>
</evidence>